<name>A0ABQ0LDX1_MYCCL</name>
<reference evidence="1" key="1">
    <citation type="submission" date="2014-09" db="EMBL/GenBank/DDBJ databases">
        <title>Genome sequence of the luminous mushroom Mycena chlorophos for searching fungal bioluminescence genes.</title>
        <authorList>
            <person name="Tanaka Y."/>
            <person name="Kasuga D."/>
            <person name="Oba Y."/>
            <person name="Hase S."/>
            <person name="Sato K."/>
            <person name="Oba Y."/>
            <person name="Sakakibara Y."/>
        </authorList>
    </citation>
    <scope>NUCLEOTIDE SEQUENCE</scope>
</reference>
<protein>
    <submittedName>
        <fullName evidence="1">Uncharacterized protein</fullName>
    </submittedName>
</protein>
<gene>
    <name evidence="1" type="ORF">MCHLO_06556</name>
</gene>
<keyword evidence="2" id="KW-1185">Reference proteome</keyword>
<feature type="non-terminal residue" evidence="1">
    <location>
        <position position="1"/>
    </location>
</feature>
<feature type="non-terminal residue" evidence="1">
    <location>
        <position position="256"/>
    </location>
</feature>
<dbReference type="Proteomes" id="UP000815677">
    <property type="component" value="Unassembled WGS sequence"/>
</dbReference>
<dbReference type="EMBL" id="DF845340">
    <property type="protein sequence ID" value="GAT49230.1"/>
    <property type="molecule type" value="Genomic_DNA"/>
</dbReference>
<proteinExistence type="predicted"/>
<evidence type="ECO:0000313" key="2">
    <source>
        <dbReference type="Proteomes" id="UP000815677"/>
    </source>
</evidence>
<sequence length="256" mass="28288">MGLLLCTARKKEGGASEQQERLPMYLHRPPSIRVPTPCGSLDTASMRSGSGARRDTNEARKHHLLDEVARPRIPDGSALIRRAVGHIQRITTHTLLPRRVVWPTFHVDVPAWHDCPTVPFLALAAAFAGVATRLGEEFCWLYLSARRQVPQYGGSTCDVRIPASSYAELVVESVLANDLRPVTGMNMASDSCSSITSTVRSSITLQITQMLSNDDVFQPGPAFIFVVVVNNVVSNATYTLMESGEVKRRRFGWTWL</sequence>
<accession>A0ABQ0LDX1</accession>
<evidence type="ECO:0000313" key="1">
    <source>
        <dbReference type="EMBL" id="GAT49230.1"/>
    </source>
</evidence>
<organism evidence="1 2">
    <name type="scientific">Mycena chlorophos</name>
    <name type="common">Agaric fungus</name>
    <name type="synonym">Agaricus chlorophos</name>
    <dbReference type="NCBI Taxonomy" id="658473"/>
    <lineage>
        <taxon>Eukaryota</taxon>
        <taxon>Fungi</taxon>
        <taxon>Dikarya</taxon>
        <taxon>Basidiomycota</taxon>
        <taxon>Agaricomycotina</taxon>
        <taxon>Agaricomycetes</taxon>
        <taxon>Agaricomycetidae</taxon>
        <taxon>Agaricales</taxon>
        <taxon>Marasmiineae</taxon>
        <taxon>Mycenaceae</taxon>
        <taxon>Mycena</taxon>
    </lineage>
</organism>